<sequence length="51" mass="5892">MSKFRLWAKALGEKAGNTDQESDKIAIIRTVILLSYFITNLFIIIGVIRHW</sequence>
<keyword evidence="1" id="KW-0812">Transmembrane</keyword>
<gene>
    <name evidence="2" type="ORF">UFOVP218_101</name>
</gene>
<organism evidence="2">
    <name type="scientific">uncultured Caudovirales phage</name>
    <dbReference type="NCBI Taxonomy" id="2100421"/>
    <lineage>
        <taxon>Viruses</taxon>
        <taxon>Duplodnaviria</taxon>
        <taxon>Heunggongvirae</taxon>
        <taxon>Uroviricota</taxon>
        <taxon>Caudoviricetes</taxon>
        <taxon>Peduoviridae</taxon>
        <taxon>Maltschvirus</taxon>
        <taxon>Maltschvirus maltsch</taxon>
    </lineage>
</organism>
<proteinExistence type="predicted"/>
<evidence type="ECO:0000313" key="2">
    <source>
        <dbReference type="EMBL" id="CAB5218734.1"/>
    </source>
</evidence>
<name>A0A6J7WRK0_9CAUD</name>
<dbReference type="EMBL" id="LR798261">
    <property type="protein sequence ID" value="CAB5218734.1"/>
    <property type="molecule type" value="Genomic_DNA"/>
</dbReference>
<feature type="transmembrane region" description="Helical" evidence="1">
    <location>
        <begin position="26"/>
        <end position="48"/>
    </location>
</feature>
<keyword evidence="1" id="KW-0472">Membrane</keyword>
<keyword evidence="1" id="KW-1133">Transmembrane helix</keyword>
<protein>
    <submittedName>
        <fullName evidence="2">Uncharacterized protein</fullName>
    </submittedName>
</protein>
<accession>A0A6J7WRK0</accession>
<evidence type="ECO:0000256" key="1">
    <source>
        <dbReference type="SAM" id="Phobius"/>
    </source>
</evidence>
<reference evidence="2" key="1">
    <citation type="submission" date="2020-05" db="EMBL/GenBank/DDBJ databases">
        <authorList>
            <person name="Chiriac C."/>
            <person name="Salcher M."/>
            <person name="Ghai R."/>
            <person name="Kavagutti S V."/>
        </authorList>
    </citation>
    <scope>NUCLEOTIDE SEQUENCE</scope>
</reference>